<dbReference type="FunFam" id="1.10.287.370:FF:000001">
    <property type="entry name" value="Prefoldin subunit 3"/>
    <property type="match status" value="1"/>
</dbReference>
<protein>
    <recommendedName>
        <fullName evidence="3">Prefoldin subunit 3</fullName>
    </recommendedName>
</protein>
<proteinExistence type="inferred from homology"/>
<dbReference type="CDD" id="cd23156">
    <property type="entry name" value="Prefoldin_3"/>
    <property type="match status" value="1"/>
</dbReference>
<dbReference type="GO" id="GO:0016272">
    <property type="term" value="C:prefoldin complex"/>
    <property type="evidence" value="ECO:0007669"/>
    <property type="project" value="UniProtKB-UniRule"/>
</dbReference>
<dbReference type="Proteomes" id="UP001374579">
    <property type="component" value="Unassembled WGS sequence"/>
</dbReference>
<dbReference type="Gene3D" id="1.10.287.370">
    <property type="match status" value="1"/>
</dbReference>
<dbReference type="InterPro" id="IPR016655">
    <property type="entry name" value="PFD3"/>
</dbReference>
<dbReference type="GO" id="GO:0005737">
    <property type="term" value="C:cytoplasm"/>
    <property type="evidence" value="ECO:0007669"/>
    <property type="project" value="TreeGrafter"/>
</dbReference>
<dbReference type="GO" id="GO:0007017">
    <property type="term" value="P:microtubule-based process"/>
    <property type="evidence" value="ECO:0007669"/>
    <property type="project" value="TreeGrafter"/>
</dbReference>
<dbReference type="GO" id="GO:0015631">
    <property type="term" value="F:tubulin binding"/>
    <property type="evidence" value="ECO:0007669"/>
    <property type="project" value="TreeGrafter"/>
</dbReference>
<dbReference type="PANTHER" id="PTHR12409:SF0">
    <property type="entry name" value="PREFOLDIN SUBUNIT 3"/>
    <property type="match status" value="1"/>
</dbReference>
<sequence>MATEVVENSSGIPQTKFLEEVDEFMKKPENDSAEQVLRRFDELHSKYKFMEYNLNAKKTRLKGQIPDIRTSLDIVKHLQSKKESPAPLESRFLLSDHLFAKAKIPPTDKVCLWLGANVMLEYTLDDAQDLLQKNLNAAITTLAQVEEDLGFLRDQMTTLEVNMARVYNFDVKRRQAEKAIKS</sequence>
<dbReference type="PIRSF" id="PIRSF016396">
    <property type="entry name" value="Prefoldin_subunit_3"/>
    <property type="match status" value="1"/>
</dbReference>
<keyword evidence="2 3" id="KW-0143">Chaperone</keyword>
<evidence type="ECO:0000313" key="6">
    <source>
        <dbReference type="Proteomes" id="UP001374579"/>
    </source>
</evidence>
<evidence type="ECO:0000256" key="2">
    <source>
        <dbReference type="ARBA" id="ARBA00023186"/>
    </source>
</evidence>
<reference evidence="5 6" key="1">
    <citation type="submission" date="2024-02" db="EMBL/GenBank/DDBJ databases">
        <title>Chromosome-scale genome assembly of the rough periwinkle Littorina saxatilis.</title>
        <authorList>
            <person name="De Jode A."/>
            <person name="Faria R."/>
            <person name="Formenti G."/>
            <person name="Sims Y."/>
            <person name="Smith T.P."/>
            <person name="Tracey A."/>
            <person name="Wood J.M.D."/>
            <person name="Zagrodzka Z.B."/>
            <person name="Johannesson K."/>
            <person name="Butlin R.K."/>
            <person name="Leder E.H."/>
        </authorList>
    </citation>
    <scope>NUCLEOTIDE SEQUENCE [LARGE SCALE GENOMIC DNA]</scope>
    <source>
        <strain evidence="5">Snail1</strain>
        <tissue evidence="5">Muscle</tissue>
    </source>
</reference>
<name>A0AAN9BLP1_9CAEN</name>
<accession>A0AAN9BLP1</accession>
<dbReference type="InterPro" id="IPR004127">
    <property type="entry name" value="Prefoldin_subunit_alpha"/>
</dbReference>
<comment type="similarity">
    <text evidence="1 3">Belongs to the prefoldin subunit alpha family.</text>
</comment>
<dbReference type="GO" id="GO:0006457">
    <property type="term" value="P:protein folding"/>
    <property type="evidence" value="ECO:0007669"/>
    <property type="project" value="UniProtKB-UniRule"/>
</dbReference>
<keyword evidence="4" id="KW-0175">Coiled coil</keyword>
<dbReference type="AlphaFoldDB" id="A0AAN9BLP1"/>
<evidence type="ECO:0000256" key="3">
    <source>
        <dbReference type="PIRNR" id="PIRNR016396"/>
    </source>
</evidence>
<evidence type="ECO:0000313" key="5">
    <source>
        <dbReference type="EMBL" id="KAK7107917.1"/>
    </source>
</evidence>
<comment type="caution">
    <text evidence="5">The sequence shown here is derived from an EMBL/GenBank/DDBJ whole genome shotgun (WGS) entry which is preliminary data.</text>
</comment>
<comment type="subunit">
    <text evidence="3">Heterohexamer of two PFD-alpha type and four PFD-beta type subunits.</text>
</comment>
<keyword evidence="6" id="KW-1185">Reference proteome</keyword>
<dbReference type="EMBL" id="JBAMIC010000004">
    <property type="protein sequence ID" value="KAK7107917.1"/>
    <property type="molecule type" value="Genomic_DNA"/>
</dbReference>
<dbReference type="SUPFAM" id="SSF46579">
    <property type="entry name" value="Prefoldin"/>
    <property type="match status" value="1"/>
</dbReference>
<dbReference type="Pfam" id="PF02996">
    <property type="entry name" value="Prefoldin"/>
    <property type="match status" value="1"/>
</dbReference>
<gene>
    <name evidence="5" type="ORF">V1264_015743</name>
</gene>
<comment type="function">
    <text evidence="3">Binds specifically to cytosolic chaperonin (c-CPN) and transfers target proteins to it. Binds to nascent polypeptide chain and promotes folding in an environment in which there are many competing pathways for nonnative proteins.</text>
</comment>
<dbReference type="GO" id="GO:0007021">
    <property type="term" value="P:tubulin complex assembly"/>
    <property type="evidence" value="ECO:0007669"/>
    <property type="project" value="TreeGrafter"/>
</dbReference>
<organism evidence="5 6">
    <name type="scientific">Littorina saxatilis</name>
    <dbReference type="NCBI Taxonomy" id="31220"/>
    <lineage>
        <taxon>Eukaryota</taxon>
        <taxon>Metazoa</taxon>
        <taxon>Spiralia</taxon>
        <taxon>Lophotrochozoa</taxon>
        <taxon>Mollusca</taxon>
        <taxon>Gastropoda</taxon>
        <taxon>Caenogastropoda</taxon>
        <taxon>Littorinimorpha</taxon>
        <taxon>Littorinoidea</taxon>
        <taxon>Littorinidae</taxon>
        <taxon>Littorina</taxon>
    </lineage>
</organism>
<evidence type="ECO:0000256" key="1">
    <source>
        <dbReference type="ARBA" id="ARBA00010048"/>
    </source>
</evidence>
<evidence type="ECO:0000256" key="4">
    <source>
        <dbReference type="SAM" id="Coils"/>
    </source>
</evidence>
<dbReference type="InterPro" id="IPR009053">
    <property type="entry name" value="Prefoldin"/>
</dbReference>
<feature type="coiled-coil region" evidence="4">
    <location>
        <begin position="128"/>
        <end position="162"/>
    </location>
</feature>
<dbReference type="PANTHER" id="PTHR12409">
    <property type="entry name" value="PREFOLDIN SUBUNIT 3"/>
    <property type="match status" value="1"/>
</dbReference>